<protein>
    <submittedName>
        <fullName evidence="1">Uncharacterized protein</fullName>
    </submittedName>
</protein>
<organism evidence="1 2">
    <name type="scientific">Brassica cretica</name>
    <name type="common">Mustard</name>
    <dbReference type="NCBI Taxonomy" id="69181"/>
    <lineage>
        <taxon>Eukaryota</taxon>
        <taxon>Viridiplantae</taxon>
        <taxon>Streptophyta</taxon>
        <taxon>Embryophyta</taxon>
        <taxon>Tracheophyta</taxon>
        <taxon>Spermatophyta</taxon>
        <taxon>Magnoliopsida</taxon>
        <taxon>eudicotyledons</taxon>
        <taxon>Gunneridae</taxon>
        <taxon>Pentapetalae</taxon>
        <taxon>rosids</taxon>
        <taxon>malvids</taxon>
        <taxon>Brassicales</taxon>
        <taxon>Brassicaceae</taxon>
        <taxon>Brassiceae</taxon>
        <taxon>Brassica</taxon>
    </lineage>
</organism>
<reference evidence="1" key="1">
    <citation type="submission" date="2019-12" db="EMBL/GenBank/DDBJ databases">
        <title>Genome sequencing and annotation of Brassica cretica.</title>
        <authorList>
            <person name="Studholme D.J."/>
            <person name="Sarris P.F."/>
        </authorList>
    </citation>
    <scope>NUCLEOTIDE SEQUENCE</scope>
    <source>
        <strain evidence="1">PFS-001/15</strain>
        <tissue evidence="1">Leaf</tissue>
    </source>
</reference>
<name>A0A8S9L000_BRACR</name>
<accession>A0A8S9L000</accession>
<evidence type="ECO:0000313" key="2">
    <source>
        <dbReference type="Proteomes" id="UP000712281"/>
    </source>
</evidence>
<proteinExistence type="predicted"/>
<dbReference type="AlphaFoldDB" id="A0A8S9L000"/>
<dbReference type="Proteomes" id="UP000712281">
    <property type="component" value="Unassembled WGS sequence"/>
</dbReference>
<sequence length="488" mass="54651">MDGLMYGGYLRRLLSSSGTVAKAVSIAVGNSLIIGLFGSKEKLPGRLLSAGTVRDGWEEEKPSKTSFYSELRGLREGGHGSDTEQNREREIRKLMERYGDRQKGSRTEDGMMVHDVLTAVYSGYSPWDEPAVVKIEMQWSRAWRQRICWVRCSDRINPDRILRSSLSVCTGYGIEPSLDGSVLTGPRLVLDGGVVLLTGCGAVEPRRTGKHVDSKEGAYGWIVRQRSTEALRSRIRELTRDLILGAIKLDLHVVWANVFWIAQESYPRNYSKCWKQQRGLLKSMDPDSEVKKREGLTKSLLKLKEGKPAGDRIESSGSRKPRMLQKSLRILQQKGSRQDSRVDELNVAMDGMPRDNLTESGDLKTEMDRSFMEQSKGLCGPRVEIIGTRDWESGVLAKDLLGEQETTRSFQDVTVCHRAFCLDVYGNRIVGQDVTVISSVGTRLVRHRVSVLLAAETQSDVCGRCTFQGITVLSLELKEFPAVGFRSR</sequence>
<evidence type="ECO:0000313" key="1">
    <source>
        <dbReference type="EMBL" id="KAF2598766.1"/>
    </source>
</evidence>
<dbReference type="EMBL" id="QGKW02000717">
    <property type="protein sequence ID" value="KAF2598766.1"/>
    <property type="molecule type" value="Genomic_DNA"/>
</dbReference>
<comment type="caution">
    <text evidence="1">The sequence shown here is derived from an EMBL/GenBank/DDBJ whole genome shotgun (WGS) entry which is preliminary data.</text>
</comment>
<gene>
    <name evidence="1" type="ORF">F2Q68_00009618</name>
</gene>